<evidence type="ECO:0000313" key="2">
    <source>
        <dbReference type="Proteomes" id="UP000069526"/>
    </source>
</evidence>
<organism evidence="1 2">
    <name type="scientific">Streptococcus suis</name>
    <dbReference type="NCBI Taxonomy" id="1307"/>
    <lineage>
        <taxon>Bacteria</taxon>
        <taxon>Bacillati</taxon>
        <taxon>Bacillota</taxon>
        <taxon>Bacilli</taxon>
        <taxon>Lactobacillales</taxon>
        <taxon>Streptococcaceae</taxon>
        <taxon>Streptococcus</taxon>
    </lineage>
</organism>
<reference evidence="1 2" key="1">
    <citation type="submission" date="2016-02" db="EMBL/GenBank/DDBJ databases">
        <authorList>
            <consortium name="Pathogen Informatics"/>
        </authorList>
    </citation>
    <scope>NUCLEOTIDE SEQUENCE [LARGE SCALE GENOMIC DNA]</scope>
    <source>
        <strain evidence="1 2">SS1013</strain>
    </source>
</reference>
<proteinExistence type="predicted"/>
<evidence type="ECO:0000313" key="1">
    <source>
        <dbReference type="EMBL" id="CYW67045.1"/>
    </source>
</evidence>
<dbReference type="RefSeq" id="WP_044766819.1">
    <property type="nucleotide sequence ID" value="NZ_CEIH01000037.1"/>
</dbReference>
<protein>
    <submittedName>
        <fullName evidence="1">Uncharacterized protein</fullName>
    </submittedName>
</protein>
<dbReference type="AlphaFoldDB" id="A0A116PN54"/>
<gene>
    <name evidence="1" type="ORF">ERS132539_02127</name>
</gene>
<sequence>MSKQQIMKRLKAIELALTNKEYNREEIIAEWLAVIRQMICYPDIQKQLEELPYDIKFRTFAENAEFRKQIKTILKEEN</sequence>
<name>A0A116PN54_STRSU</name>
<accession>A0A116PN54</accession>
<dbReference type="Proteomes" id="UP000069526">
    <property type="component" value="Unassembled WGS sequence"/>
</dbReference>
<dbReference type="EMBL" id="FIJK01000070">
    <property type="protein sequence ID" value="CYW67045.1"/>
    <property type="molecule type" value="Genomic_DNA"/>
</dbReference>